<sequence>MELLDIHGINKSRVIFFPVKSMVIANNKNGIDGLKQLILTLLKEAESNNYKGARIIGQPSFAIGETSKEDFLKLEEVLRYAFIGMKASGLCIYDAFDYIHNRDLIDEDIIKNSLDTHSHLLSNNCLNKIKI</sequence>
<organism evidence="2 3">
    <name type="scientific">Clostridium magnum DSM 2767</name>
    <dbReference type="NCBI Taxonomy" id="1121326"/>
    <lineage>
        <taxon>Bacteria</taxon>
        <taxon>Bacillati</taxon>
        <taxon>Bacillota</taxon>
        <taxon>Clostridia</taxon>
        <taxon>Eubacteriales</taxon>
        <taxon>Clostridiaceae</taxon>
        <taxon>Clostridium</taxon>
    </lineage>
</organism>
<reference evidence="2 3" key="1">
    <citation type="submission" date="2016-04" db="EMBL/GenBank/DDBJ databases">
        <title>Genome sequence of Clostridium magnum DSM 2767.</title>
        <authorList>
            <person name="Poehlein A."/>
            <person name="Uhlig R."/>
            <person name="Fischer R."/>
            <person name="Bahl H."/>
            <person name="Daniel R."/>
        </authorList>
    </citation>
    <scope>NUCLEOTIDE SEQUENCE [LARGE SCALE GENOMIC DNA]</scope>
    <source>
        <strain evidence="2 3">DSM 2767</strain>
    </source>
</reference>
<name>A0A161WQM2_9CLOT</name>
<comment type="caution">
    <text evidence="2">The sequence shown here is derived from an EMBL/GenBank/DDBJ whole genome shotgun (WGS) entry which is preliminary data.</text>
</comment>
<evidence type="ECO:0000313" key="2">
    <source>
        <dbReference type="EMBL" id="KZL88968.1"/>
    </source>
</evidence>
<dbReference type="Proteomes" id="UP000076603">
    <property type="component" value="Unassembled WGS sequence"/>
</dbReference>
<dbReference type="AlphaFoldDB" id="A0A161WQM2"/>
<keyword evidence="3" id="KW-1185">Reference proteome</keyword>
<gene>
    <name evidence="2" type="ORF">CLMAG_56660</name>
</gene>
<dbReference type="EMBL" id="LWAE01000012">
    <property type="protein sequence ID" value="KZL88968.1"/>
    <property type="molecule type" value="Genomic_DNA"/>
</dbReference>
<protein>
    <recommendedName>
        <fullName evidence="1">MEDS domain-containing protein</fullName>
    </recommendedName>
</protein>
<proteinExistence type="predicted"/>
<dbReference type="InterPro" id="IPR025847">
    <property type="entry name" value="MEDS_domain"/>
</dbReference>
<feature type="domain" description="MEDS" evidence="1">
    <location>
        <begin position="13"/>
        <end position="117"/>
    </location>
</feature>
<dbReference type="Pfam" id="PF14417">
    <property type="entry name" value="MEDS"/>
    <property type="match status" value="1"/>
</dbReference>
<dbReference type="PATRIC" id="fig|1121326.3.peg.5721"/>
<evidence type="ECO:0000313" key="3">
    <source>
        <dbReference type="Proteomes" id="UP000076603"/>
    </source>
</evidence>
<evidence type="ECO:0000259" key="1">
    <source>
        <dbReference type="Pfam" id="PF14417"/>
    </source>
</evidence>
<accession>A0A161WQM2</accession>